<feature type="transmembrane region" description="Helical" evidence="10">
    <location>
        <begin position="745"/>
        <end position="767"/>
    </location>
</feature>
<reference evidence="14" key="2">
    <citation type="submission" date="2020-11" db="EMBL/GenBank/DDBJ databases">
        <authorList>
            <person name="McCartney M.A."/>
            <person name="Auch B."/>
            <person name="Kono T."/>
            <person name="Mallez S."/>
            <person name="Becker A."/>
            <person name="Gohl D.M."/>
            <person name="Silverstein K.A.T."/>
            <person name="Koren S."/>
            <person name="Bechman K.B."/>
            <person name="Herman A."/>
            <person name="Abrahante J.E."/>
            <person name="Garbe J."/>
        </authorList>
    </citation>
    <scope>NUCLEOTIDE SEQUENCE</scope>
    <source>
        <strain evidence="14">Duluth1</strain>
        <tissue evidence="14">Whole animal</tissue>
    </source>
</reference>
<reference evidence="14" key="1">
    <citation type="journal article" date="2019" name="bioRxiv">
        <title>The Genome of the Zebra Mussel, Dreissena polymorpha: A Resource for Invasive Species Research.</title>
        <authorList>
            <person name="McCartney M.A."/>
            <person name="Auch B."/>
            <person name="Kono T."/>
            <person name="Mallez S."/>
            <person name="Zhang Y."/>
            <person name="Obille A."/>
            <person name="Becker A."/>
            <person name="Abrahante J.E."/>
            <person name="Garbe J."/>
            <person name="Badalamenti J.P."/>
            <person name="Herman A."/>
            <person name="Mangelson H."/>
            <person name="Liachko I."/>
            <person name="Sullivan S."/>
            <person name="Sone E.D."/>
            <person name="Koren S."/>
            <person name="Silverstein K.A.T."/>
            <person name="Beckman K.B."/>
            <person name="Gohl D.M."/>
        </authorList>
    </citation>
    <scope>NUCLEOTIDE SEQUENCE</scope>
    <source>
        <strain evidence="14">Duluth1</strain>
        <tissue evidence="14">Whole animal</tissue>
    </source>
</reference>
<keyword evidence="3 10" id="KW-0812">Transmembrane</keyword>
<gene>
    <name evidence="14" type="ORF">DPMN_171344</name>
</gene>
<evidence type="ECO:0000256" key="6">
    <source>
        <dbReference type="ARBA" id="ARBA00023157"/>
    </source>
</evidence>
<comment type="caution">
    <text evidence="8">Lacks conserved residue(s) required for the propagation of feature annotation.</text>
</comment>
<keyword evidence="6" id="KW-1015">Disulfide bond</keyword>
<dbReference type="AlphaFoldDB" id="A0A9D4DXV7"/>
<dbReference type="SMART" id="SM00303">
    <property type="entry name" value="GPS"/>
    <property type="match status" value="1"/>
</dbReference>
<feature type="transmembrane region" description="Helical" evidence="10">
    <location>
        <begin position="591"/>
        <end position="608"/>
    </location>
</feature>
<feature type="transmembrane region" description="Helical" evidence="10">
    <location>
        <begin position="773"/>
        <end position="796"/>
    </location>
</feature>
<feature type="compositionally biased region" description="Basic and acidic residues" evidence="9">
    <location>
        <begin position="854"/>
        <end position="864"/>
    </location>
</feature>
<dbReference type="Gene3D" id="2.10.70.10">
    <property type="entry name" value="Complement Module, domain 1"/>
    <property type="match status" value="3"/>
</dbReference>
<evidence type="ECO:0000313" key="15">
    <source>
        <dbReference type="Proteomes" id="UP000828390"/>
    </source>
</evidence>
<evidence type="ECO:0000256" key="10">
    <source>
        <dbReference type="SAM" id="Phobius"/>
    </source>
</evidence>
<evidence type="ECO:0000259" key="13">
    <source>
        <dbReference type="PROSITE" id="PS50923"/>
    </source>
</evidence>
<proteinExistence type="inferred from homology"/>
<feature type="domain" description="GAIN-B" evidence="11">
    <location>
        <begin position="382"/>
        <end position="550"/>
    </location>
</feature>
<evidence type="ECO:0000259" key="11">
    <source>
        <dbReference type="PROSITE" id="PS50221"/>
    </source>
</evidence>
<dbReference type="PROSITE" id="PS50261">
    <property type="entry name" value="G_PROTEIN_RECEP_F2_4"/>
    <property type="match status" value="1"/>
</dbReference>
<accession>A0A9D4DXV7</accession>
<dbReference type="InterPro" id="IPR057244">
    <property type="entry name" value="GAIN_B"/>
</dbReference>
<evidence type="ECO:0000256" key="1">
    <source>
        <dbReference type="ARBA" id="ARBA00004141"/>
    </source>
</evidence>
<dbReference type="Pfam" id="PF00002">
    <property type="entry name" value="7tm_2"/>
    <property type="match status" value="1"/>
</dbReference>
<dbReference type="Proteomes" id="UP000828390">
    <property type="component" value="Unassembled WGS sequence"/>
</dbReference>
<feature type="transmembrane region" description="Helical" evidence="10">
    <location>
        <begin position="701"/>
        <end position="724"/>
    </location>
</feature>
<evidence type="ECO:0000256" key="5">
    <source>
        <dbReference type="ARBA" id="ARBA00023136"/>
    </source>
</evidence>
<keyword evidence="15" id="KW-1185">Reference proteome</keyword>
<evidence type="ECO:0000256" key="4">
    <source>
        <dbReference type="ARBA" id="ARBA00022989"/>
    </source>
</evidence>
<evidence type="ECO:0000256" key="2">
    <source>
        <dbReference type="ARBA" id="ARBA00007343"/>
    </source>
</evidence>
<dbReference type="PANTHER" id="PTHR12011">
    <property type="entry name" value="ADHESION G-PROTEIN COUPLED RECEPTOR"/>
    <property type="match status" value="1"/>
</dbReference>
<feature type="domain" description="Sushi" evidence="13">
    <location>
        <begin position="26"/>
        <end position="84"/>
    </location>
</feature>
<keyword evidence="5 10" id="KW-0472">Membrane</keyword>
<feature type="domain" description="Sushi" evidence="13">
    <location>
        <begin position="112"/>
        <end position="168"/>
    </location>
</feature>
<evidence type="ECO:0000256" key="9">
    <source>
        <dbReference type="SAM" id="MobiDB-lite"/>
    </source>
</evidence>
<keyword evidence="8" id="KW-0768">Sushi</keyword>
<feature type="compositionally biased region" description="Basic and acidic residues" evidence="9">
    <location>
        <begin position="827"/>
        <end position="837"/>
    </location>
</feature>
<feature type="domain" description="Sushi" evidence="13">
    <location>
        <begin position="170"/>
        <end position="228"/>
    </location>
</feature>
<dbReference type="EMBL" id="JAIWYP010000009">
    <property type="protein sequence ID" value="KAH3770064.1"/>
    <property type="molecule type" value="Genomic_DNA"/>
</dbReference>
<comment type="subcellular location">
    <subcellularLocation>
        <location evidence="1">Membrane</location>
        <topology evidence="1">Multi-pass membrane protein</topology>
    </subcellularLocation>
</comment>
<feature type="transmembrane region" description="Helical" evidence="10">
    <location>
        <begin position="556"/>
        <end position="579"/>
    </location>
</feature>
<dbReference type="CDD" id="cd00033">
    <property type="entry name" value="CCP"/>
    <property type="match status" value="3"/>
</dbReference>
<dbReference type="PRINTS" id="PR00249">
    <property type="entry name" value="GPCRSECRETIN"/>
</dbReference>
<dbReference type="SMART" id="SM00032">
    <property type="entry name" value="CCP"/>
    <property type="match status" value="3"/>
</dbReference>
<evidence type="ECO:0000256" key="7">
    <source>
        <dbReference type="ARBA" id="ARBA00023180"/>
    </source>
</evidence>
<sequence length="864" mass="94769">MILQGSNSLPCLSSAQWSTPPPVCIAYCGNPPNVRNATVHVTSTIDGGVATYSCMYNYMVLLGNNNLRCLSSGLWSTEPPICKADCGQPPGVANASLYLTSTRDGGVATYTSNCGQPPTVRNATVQWTSTQQGGVATYTCMYSYMIMQGSKNLTCLSSAQWSAPPPVCIAYCGNPPNVRNATVHVTSTSDGGVATYSCIYNYMVLLGNNNLSCLSSGQWSTEPPICKENVSRLCNADEISFPQYKCVRTAVYNIDAQIHRMTPNVTTLEVLEVLSGVANVTENESNHNSSEVLTNAEIAVLTNALDLIANLVLSNTSLATKDVAESFLQSTSNIIGVVIEKETKGTLLPLKQANENTSETLFSSIDNIGSALRKRIAYGEIEKMVVVTKNIAFEVKKVVEGYLSFPENYFQNYTNNDTTWILQSKSGIFLNTSKLGDVVATIVIYKNLTDVISARSKFNRSSNDDDVVNGPVMSCSISNVSSRLASPIILTFEHGQTNFINASCNYWKFSSPGYWSSDGCIVRASNDTITVCECDHLTNFAVLMSHFVEAHVKSNVLRLVSIVGLSLSTFCLLLTIIILAKLWRYVRSDRFVVLLNLILALIISYAIFIGGVNRTENKVVCTVVAASLHYICTVVFCLMLAEGIGIARDVIKVFASTSNLRQLLMFAWGLPVLIVGTTLAITKTNGYGDDHYCWLSLSRGLRWAFVAPALFVILFNVIVLILLFKKMFSLKAMVDKQIKDKIKKTLWSLCVLVPLLGVSWILGIFYVNESASFMQYVFAVCNGLQGVYIFVFNCILNGQVKNGFKTERIRRKNKSMASSFSLNMSKDSTRERRDCDTPVKCASVPGRPSNQMEHITKRETSGNQ</sequence>
<organism evidence="14 15">
    <name type="scientific">Dreissena polymorpha</name>
    <name type="common">Zebra mussel</name>
    <name type="synonym">Mytilus polymorpha</name>
    <dbReference type="NCBI Taxonomy" id="45954"/>
    <lineage>
        <taxon>Eukaryota</taxon>
        <taxon>Metazoa</taxon>
        <taxon>Spiralia</taxon>
        <taxon>Lophotrochozoa</taxon>
        <taxon>Mollusca</taxon>
        <taxon>Bivalvia</taxon>
        <taxon>Autobranchia</taxon>
        <taxon>Heteroconchia</taxon>
        <taxon>Euheterodonta</taxon>
        <taxon>Imparidentia</taxon>
        <taxon>Neoheterodontei</taxon>
        <taxon>Myida</taxon>
        <taxon>Dreissenoidea</taxon>
        <taxon>Dreissenidae</taxon>
        <taxon>Dreissena</taxon>
    </lineage>
</organism>
<protein>
    <submittedName>
        <fullName evidence="14">Uncharacterized protein</fullName>
    </submittedName>
</protein>
<dbReference type="InterPro" id="IPR017981">
    <property type="entry name" value="GPCR_2-like_7TM"/>
</dbReference>
<name>A0A9D4DXV7_DREPO</name>
<dbReference type="PANTHER" id="PTHR12011:SF347">
    <property type="entry name" value="FI21270P1-RELATED"/>
    <property type="match status" value="1"/>
</dbReference>
<dbReference type="PROSITE" id="PS50923">
    <property type="entry name" value="SUSHI"/>
    <property type="match status" value="3"/>
</dbReference>
<evidence type="ECO:0000259" key="12">
    <source>
        <dbReference type="PROSITE" id="PS50261"/>
    </source>
</evidence>
<dbReference type="Pfam" id="PF00084">
    <property type="entry name" value="Sushi"/>
    <property type="match status" value="3"/>
</dbReference>
<feature type="transmembrane region" description="Helical" evidence="10">
    <location>
        <begin position="628"/>
        <end position="651"/>
    </location>
</feature>
<evidence type="ECO:0000256" key="3">
    <source>
        <dbReference type="ARBA" id="ARBA00022692"/>
    </source>
</evidence>
<dbReference type="InterPro" id="IPR046338">
    <property type="entry name" value="GAIN_dom_sf"/>
</dbReference>
<dbReference type="InterPro" id="IPR000832">
    <property type="entry name" value="GPCR_2_secretin-like"/>
</dbReference>
<evidence type="ECO:0000256" key="8">
    <source>
        <dbReference type="PROSITE-ProRule" id="PRU00302"/>
    </source>
</evidence>
<dbReference type="GO" id="GO:0007166">
    <property type="term" value="P:cell surface receptor signaling pathway"/>
    <property type="evidence" value="ECO:0007669"/>
    <property type="project" value="InterPro"/>
</dbReference>
<dbReference type="Pfam" id="PF01825">
    <property type="entry name" value="GPS"/>
    <property type="match status" value="1"/>
</dbReference>
<evidence type="ECO:0000313" key="14">
    <source>
        <dbReference type="EMBL" id="KAH3770064.1"/>
    </source>
</evidence>
<dbReference type="FunFam" id="1.20.1070.10:FF:000058">
    <property type="entry name" value="Adhesion G protein-coupled receptor F5"/>
    <property type="match status" value="1"/>
</dbReference>
<keyword evidence="4 10" id="KW-1133">Transmembrane helix</keyword>
<dbReference type="PROSITE" id="PS50221">
    <property type="entry name" value="GAIN_B"/>
    <property type="match status" value="1"/>
</dbReference>
<dbReference type="Gene3D" id="2.60.220.50">
    <property type="match status" value="1"/>
</dbReference>
<keyword evidence="7" id="KW-0325">Glycoprotein</keyword>
<dbReference type="Gene3D" id="1.20.1070.10">
    <property type="entry name" value="Rhodopsin 7-helix transmembrane proteins"/>
    <property type="match status" value="1"/>
</dbReference>
<dbReference type="SUPFAM" id="SSF57535">
    <property type="entry name" value="Complement control module/SCR domain"/>
    <property type="match status" value="4"/>
</dbReference>
<comment type="similarity">
    <text evidence="2">Belongs to the G-protein coupled receptor 2 family. Adhesion G-protein coupled receptor (ADGR) subfamily.</text>
</comment>
<feature type="transmembrane region" description="Helical" evidence="10">
    <location>
        <begin position="663"/>
        <end position="681"/>
    </location>
</feature>
<feature type="region of interest" description="Disordered" evidence="9">
    <location>
        <begin position="815"/>
        <end position="864"/>
    </location>
</feature>
<dbReference type="CDD" id="cd15040">
    <property type="entry name" value="7tmB2_Adhesion"/>
    <property type="match status" value="1"/>
</dbReference>
<comment type="caution">
    <text evidence="14">The sequence shown here is derived from an EMBL/GenBank/DDBJ whole genome shotgun (WGS) entry which is preliminary data.</text>
</comment>
<feature type="domain" description="G-protein coupled receptors family 2 profile 2" evidence="12">
    <location>
        <begin position="557"/>
        <end position="797"/>
    </location>
</feature>
<dbReference type="InterPro" id="IPR035976">
    <property type="entry name" value="Sushi/SCR/CCP_sf"/>
</dbReference>
<feature type="compositionally biased region" description="Polar residues" evidence="9">
    <location>
        <begin position="815"/>
        <end position="826"/>
    </location>
</feature>
<dbReference type="InterPro" id="IPR000203">
    <property type="entry name" value="GPS"/>
</dbReference>
<dbReference type="GO" id="GO:0005886">
    <property type="term" value="C:plasma membrane"/>
    <property type="evidence" value="ECO:0007669"/>
    <property type="project" value="UniProtKB-SubCell"/>
</dbReference>
<dbReference type="InterPro" id="IPR000436">
    <property type="entry name" value="Sushi_SCR_CCP_dom"/>
</dbReference>
<dbReference type="GO" id="GO:0004930">
    <property type="term" value="F:G protein-coupled receptor activity"/>
    <property type="evidence" value="ECO:0007669"/>
    <property type="project" value="InterPro"/>
</dbReference>